<protein>
    <submittedName>
        <fullName evidence="2">Uncharacterized protein</fullName>
    </submittedName>
</protein>
<accession>A0A6G0T128</accession>
<name>A0A6G0T128_APHGL</name>
<dbReference type="Proteomes" id="UP000475862">
    <property type="component" value="Unassembled WGS sequence"/>
</dbReference>
<gene>
    <name evidence="2" type="ORF">AGLY_015536</name>
</gene>
<keyword evidence="1" id="KW-0812">Transmembrane</keyword>
<organism evidence="2 3">
    <name type="scientific">Aphis glycines</name>
    <name type="common">Soybean aphid</name>
    <dbReference type="NCBI Taxonomy" id="307491"/>
    <lineage>
        <taxon>Eukaryota</taxon>
        <taxon>Metazoa</taxon>
        <taxon>Ecdysozoa</taxon>
        <taxon>Arthropoda</taxon>
        <taxon>Hexapoda</taxon>
        <taxon>Insecta</taxon>
        <taxon>Pterygota</taxon>
        <taxon>Neoptera</taxon>
        <taxon>Paraneoptera</taxon>
        <taxon>Hemiptera</taxon>
        <taxon>Sternorrhyncha</taxon>
        <taxon>Aphidomorpha</taxon>
        <taxon>Aphidoidea</taxon>
        <taxon>Aphididae</taxon>
        <taxon>Aphidini</taxon>
        <taxon>Aphis</taxon>
        <taxon>Aphis</taxon>
    </lineage>
</organism>
<feature type="transmembrane region" description="Helical" evidence="1">
    <location>
        <begin position="207"/>
        <end position="226"/>
    </location>
</feature>
<proteinExistence type="predicted"/>
<dbReference type="EMBL" id="VYZN01000073">
    <property type="protein sequence ID" value="KAE9524055.1"/>
    <property type="molecule type" value="Genomic_DNA"/>
</dbReference>
<keyword evidence="1" id="KW-0472">Membrane</keyword>
<evidence type="ECO:0000313" key="3">
    <source>
        <dbReference type="Proteomes" id="UP000475862"/>
    </source>
</evidence>
<comment type="caution">
    <text evidence="2">The sequence shown here is derived from an EMBL/GenBank/DDBJ whole genome shotgun (WGS) entry which is preliminary data.</text>
</comment>
<dbReference type="AlphaFoldDB" id="A0A6G0T128"/>
<evidence type="ECO:0000256" key="1">
    <source>
        <dbReference type="SAM" id="Phobius"/>
    </source>
</evidence>
<dbReference type="OrthoDB" id="4418812at2759"/>
<keyword evidence="1" id="KW-1133">Transmembrane helix</keyword>
<sequence length="294" mass="32476">MVCYQTRKSCSSSLSPPEAVERVLSLFQALSCIMSFTQTPIVAKILHSSAIPPGLSLNVAWNLTNLPSMASPLSKHLPKIEYPITRLLVQWLRRLLLRTFQIRRVAELPSISIPHAYHFINQPRGGGKCVTTDSGYGQAIGQCALAFDSNRTSVFHGFRETGHAFFFNVLTASDTPAIKPPPPTGTTIASASGTSSNISSPTDIVQYMYKTIIFILVLLGYISGAAKKSIVNNFKLFNNNIFYESQSSEVNAISRQYGNIRAHVTTLNERSSVGVRECGDRYFRCARLHNVSQR</sequence>
<reference evidence="2 3" key="1">
    <citation type="submission" date="2019-08" db="EMBL/GenBank/DDBJ databases">
        <title>The genome of the soybean aphid Biotype 1, its phylome, world population structure and adaptation to the North American continent.</title>
        <authorList>
            <person name="Giordano R."/>
            <person name="Donthu R.K."/>
            <person name="Hernandez A.G."/>
            <person name="Wright C.L."/>
            <person name="Zimin A.V."/>
        </authorList>
    </citation>
    <scope>NUCLEOTIDE SEQUENCE [LARGE SCALE GENOMIC DNA]</scope>
    <source>
        <tissue evidence="2">Whole aphids</tissue>
    </source>
</reference>
<evidence type="ECO:0000313" key="2">
    <source>
        <dbReference type="EMBL" id="KAE9524055.1"/>
    </source>
</evidence>
<keyword evidence="3" id="KW-1185">Reference proteome</keyword>